<evidence type="ECO:0000259" key="8">
    <source>
        <dbReference type="PROSITE" id="PS50862"/>
    </source>
</evidence>
<dbReference type="NCBIfam" id="TIGR00459">
    <property type="entry name" value="aspS_bact"/>
    <property type="match status" value="1"/>
</dbReference>
<dbReference type="PRINTS" id="PR01042">
    <property type="entry name" value="TRNASYNTHASP"/>
</dbReference>
<organism evidence="9 10">
    <name type="scientific">Solobacterium moorei F0204</name>
    <dbReference type="NCBI Taxonomy" id="706433"/>
    <lineage>
        <taxon>Bacteria</taxon>
        <taxon>Bacillati</taxon>
        <taxon>Bacillota</taxon>
        <taxon>Erysipelotrichia</taxon>
        <taxon>Erysipelotrichales</taxon>
        <taxon>Erysipelotrichaceae</taxon>
        <taxon>Solobacterium</taxon>
    </lineage>
</organism>
<name>E7MMM3_9FIRM</name>
<dbReference type="InterPro" id="IPR004115">
    <property type="entry name" value="GAD-like_sf"/>
</dbReference>
<evidence type="ECO:0000256" key="3">
    <source>
        <dbReference type="ARBA" id="ARBA00022741"/>
    </source>
</evidence>
<dbReference type="STRING" id="706433.HMPREF9430_00790"/>
<evidence type="ECO:0000256" key="5">
    <source>
        <dbReference type="ARBA" id="ARBA00022917"/>
    </source>
</evidence>
<dbReference type="HOGENOM" id="CLU_014330_3_2_9"/>
<dbReference type="InterPro" id="IPR004365">
    <property type="entry name" value="NA-bd_OB_tRNA"/>
</dbReference>
<sequence length="590" mass="66968">MGEQIMERTHENGTLRLANVGEKVTLVGWVAKRRNLGSLVFIDLRDRSGIVQLTFDESIADAVKDVRNEYILQVTGTVEKRKDANPKIATGEIEIHVESVNIVNSAETAPITIADDTDTSEDTRLKYRYLDLRRSILQQNLILRHRVCMVARNVLDKQGFVEVETPILARSTPEGARDYLVPSRIYNGKFWALPQSPQIYKQLLMIGGMEKYFQIARCFRDEDLRADRQPEFTQIDIEMSFGDEDTIFAVVEDLMQNIFKETKNYTLEDHFVRIPWAECMRRFGSDKPDMRFGNEIQDITSVFENTEFQVFKNTIENGGIVNCVKFENAADKYSRKGLDQLQDFVKHGFKAKALAYLKMENDVLTGSIAKVLSEEEKAKLVEQLGLANNDLVLVIADNARIVQASLGALRVRLGHELNLIPTETTYKFLWVTDFPMFEYSEEDERWVAAHHPFTAPKEEDVDKLFTDPGHVSSRAYDLVLNGYELLSGSIRIHSQELQAKVFEAIGLSLEDAKARFGFFLDSFRYGTPPHGGVGIGLERLIMVLAGTDNIRDVVAFPTTNSSFDLMSEAPNVVDKKQLDILGIEISKQEK</sequence>
<dbReference type="HAMAP" id="MF_00044">
    <property type="entry name" value="Asp_tRNA_synth_type1"/>
    <property type="match status" value="1"/>
</dbReference>
<gene>
    <name evidence="7 9" type="primary">aspS</name>
    <name evidence="9" type="ORF">HMPREF9430_00790</name>
</gene>
<dbReference type="EMBL" id="AECQ01000013">
    <property type="protein sequence ID" value="EFW24607.1"/>
    <property type="molecule type" value="Genomic_DNA"/>
</dbReference>
<dbReference type="GO" id="GO:0004815">
    <property type="term" value="F:aspartate-tRNA ligase activity"/>
    <property type="evidence" value="ECO:0007669"/>
    <property type="project" value="UniProtKB-UniRule"/>
</dbReference>
<dbReference type="eggNOG" id="COG0173">
    <property type="taxonomic scope" value="Bacteria"/>
</dbReference>
<dbReference type="Proteomes" id="UP000004097">
    <property type="component" value="Unassembled WGS sequence"/>
</dbReference>
<dbReference type="InterPro" id="IPR047089">
    <property type="entry name" value="Asp-tRNA-ligase_1_N"/>
</dbReference>
<dbReference type="PANTHER" id="PTHR22594">
    <property type="entry name" value="ASPARTYL/LYSYL-TRNA SYNTHETASE"/>
    <property type="match status" value="1"/>
</dbReference>
<keyword evidence="4 7" id="KW-0067">ATP-binding</keyword>
<dbReference type="PROSITE" id="PS50862">
    <property type="entry name" value="AA_TRNA_LIGASE_II"/>
    <property type="match status" value="1"/>
</dbReference>
<feature type="domain" description="Aminoacyl-transfer RNA synthetases class-II family profile" evidence="8">
    <location>
        <begin position="143"/>
        <end position="557"/>
    </location>
</feature>
<dbReference type="NCBIfam" id="NF001750">
    <property type="entry name" value="PRK00476.1"/>
    <property type="match status" value="1"/>
</dbReference>
<dbReference type="CDD" id="cd04317">
    <property type="entry name" value="EcAspRS_like_N"/>
    <property type="match status" value="1"/>
</dbReference>
<dbReference type="SUPFAM" id="SSF55261">
    <property type="entry name" value="GAD domain-like"/>
    <property type="match status" value="1"/>
</dbReference>
<comment type="subcellular location">
    <subcellularLocation>
        <location evidence="7">Cytoplasm</location>
    </subcellularLocation>
</comment>
<dbReference type="GO" id="GO:0003676">
    <property type="term" value="F:nucleic acid binding"/>
    <property type="evidence" value="ECO:0007669"/>
    <property type="project" value="InterPro"/>
</dbReference>
<protein>
    <recommendedName>
        <fullName evidence="7">Aspartate--tRNA ligase</fullName>
        <ecNumber evidence="7">6.1.1.12</ecNumber>
    </recommendedName>
    <alternativeName>
        <fullName evidence="7">Aspartyl-tRNA synthetase</fullName>
        <shortName evidence="7">AspRS</shortName>
    </alternativeName>
</protein>
<keyword evidence="2 7" id="KW-0436">Ligase</keyword>
<keyword evidence="7" id="KW-0963">Cytoplasm</keyword>
<evidence type="ECO:0000313" key="10">
    <source>
        <dbReference type="Proteomes" id="UP000004097"/>
    </source>
</evidence>
<dbReference type="GO" id="GO:0016740">
    <property type="term" value="F:transferase activity"/>
    <property type="evidence" value="ECO:0007669"/>
    <property type="project" value="UniProtKB-ARBA"/>
</dbReference>
<feature type="region of interest" description="Aspartate" evidence="7">
    <location>
        <begin position="198"/>
        <end position="201"/>
    </location>
</feature>
<comment type="subunit">
    <text evidence="7">Homodimer.</text>
</comment>
<evidence type="ECO:0000256" key="6">
    <source>
        <dbReference type="ARBA" id="ARBA00023146"/>
    </source>
</evidence>
<comment type="caution">
    <text evidence="7">Lacks conserved residue(s) required for the propagation of feature annotation.</text>
</comment>
<keyword evidence="6 7" id="KW-0030">Aminoacyl-tRNA synthetase</keyword>
<evidence type="ECO:0000256" key="2">
    <source>
        <dbReference type="ARBA" id="ARBA00022598"/>
    </source>
</evidence>
<reference evidence="9 10" key="1">
    <citation type="submission" date="2010-08" db="EMBL/GenBank/DDBJ databases">
        <authorList>
            <person name="Weinstock G."/>
            <person name="Sodergren E."/>
            <person name="Clifton S."/>
            <person name="Fulton L."/>
            <person name="Fulton B."/>
            <person name="Courtney L."/>
            <person name="Fronick C."/>
            <person name="Harrison M."/>
            <person name="Strong C."/>
            <person name="Farmer C."/>
            <person name="Delahaunty K."/>
            <person name="Markovic C."/>
            <person name="Hall O."/>
            <person name="Minx P."/>
            <person name="Tomlinson C."/>
            <person name="Mitreva M."/>
            <person name="Hou S."/>
            <person name="Chen J."/>
            <person name="Wollam A."/>
            <person name="Pepin K.H."/>
            <person name="Johnson M."/>
            <person name="Bhonagiri V."/>
            <person name="Zhang X."/>
            <person name="Suruliraj S."/>
            <person name="Warren W."/>
            <person name="Chinwalla A."/>
            <person name="Mardis E.R."/>
            <person name="Wilson R.K."/>
        </authorList>
    </citation>
    <scope>NUCLEOTIDE SEQUENCE [LARGE SCALE GENOMIC DNA]</scope>
    <source>
        <strain evidence="9 10">F0204</strain>
    </source>
</reference>
<dbReference type="GO" id="GO:0005737">
    <property type="term" value="C:cytoplasm"/>
    <property type="evidence" value="ECO:0007669"/>
    <property type="project" value="UniProtKB-SubCell"/>
</dbReference>
<feature type="binding site" evidence="7">
    <location>
        <position position="220"/>
    </location>
    <ligand>
        <name>L-aspartate</name>
        <dbReference type="ChEBI" id="CHEBI:29991"/>
    </ligand>
</feature>
<feature type="binding site" evidence="7">
    <location>
        <position position="450"/>
    </location>
    <ligand>
        <name>L-aspartate</name>
        <dbReference type="ChEBI" id="CHEBI:29991"/>
    </ligand>
</feature>
<feature type="binding site" evidence="7">
    <location>
        <position position="491"/>
    </location>
    <ligand>
        <name>L-aspartate</name>
        <dbReference type="ChEBI" id="CHEBI:29991"/>
    </ligand>
</feature>
<dbReference type="InterPro" id="IPR012340">
    <property type="entry name" value="NA-bd_OB-fold"/>
</dbReference>
<evidence type="ECO:0000256" key="1">
    <source>
        <dbReference type="ARBA" id="ARBA00006303"/>
    </source>
</evidence>
<keyword evidence="10" id="KW-1185">Reference proteome</keyword>
<dbReference type="SUPFAM" id="SSF50249">
    <property type="entry name" value="Nucleic acid-binding proteins"/>
    <property type="match status" value="1"/>
</dbReference>
<dbReference type="Pfam" id="PF00152">
    <property type="entry name" value="tRNA-synt_2"/>
    <property type="match status" value="1"/>
</dbReference>
<comment type="caution">
    <text evidence="9">The sequence shown here is derived from an EMBL/GenBank/DDBJ whole genome shotgun (WGS) entry which is preliminary data.</text>
</comment>
<dbReference type="InterPro" id="IPR045864">
    <property type="entry name" value="aa-tRNA-synth_II/BPL/LPL"/>
</dbReference>
<dbReference type="EC" id="6.1.1.12" evidence="7"/>
<dbReference type="GO" id="GO:0005524">
    <property type="term" value="F:ATP binding"/>
    <property type="evidence" value="ECO:0007669"/>
    <property type="project" value="UniProtKB-UniRule"/>
</dbReference>
<evidence type="ECO:0000313" key="9">
    <source>
        <dbReference type="EMBL" id="EFW24607.1"/>
    </source>
</evidence>
<feature type="binding site" evidence="7">
    <location>
        <position position="174"/>
    </location>
    <ligand>
        <name>L-aspartate</name>
        <dbReference type="ChEBI" id="CHEBI:29991"/>
    </ligand>
</feature>
<dbReference type="InterPro" id="IPR002312">
    <property type="entry name" value="Asp/Asn-tRNA-synth_IIb"/>
</dbReference>
<evidence type="ECO:0000256" key="4">
    <source>
        <dbReference type="ARBA" id="ARBA00022840"/>
    </source>
</evidence>
<dbReference type="Pfam" id="PF01336">
    <property type="entry name" value="tRNA_anti-codon"/>
    <property type="match status" value="1"/>
</dbReference>
<dbReference type="AlphaFoldDB" id="E7MMM3"/>
<feature type="binding site" evidence="7">
    <location>
        <position position="484"/>
    </location>
    <ligand>
        <name>ATP</name>
        <dbReference type="ChEBI" id="CHEBI:30616"/>
    </ligand>
</feature>
<feature type="binding site" evidence="7">
    <location>
        <begin position="220"/>
        <end position="222"/>
    </location>
    <ligand>
        <name>ATP</name>
        <dbReference type="ChEBI" id="CHEBI:30616"/>
    </ligand>
</feature>
<feature type="binding site" evidence="7">
    <location>
        <position position="229"/>
    </location>
    <ligand>
        <name>ATP</name>
        <dbReference type="ChEBI" id="CHEBI:30616"/>
    </ligand>
</feature>
<dbReference type="Gene3D" id="3.30.1360.30">
    <property type="entry name" value="GAD-like domain"/>
    <property type="match status" value="1"/>
</dbReference>
<dbReference type="SUPFAM" id="SSF55681">
    <property type="entry name" value="Class II aaRS and biotin synthetases"/>
    <property type="match status" value="1"/>
</dbReference>
<dbReference type="GO" id="GO:0006422">
    <property type="term" value="P:aspartyl-tRNA aminoacylation"/>
    <property type="evidence" value="ECO:0007669"/>
    <property type="project" value="UniProtKB-UniRule"/>
</dbReference>
<feature type="binding site" evidence="7">
    <location>
        <begin position="536"/>
        <end position="539"/>
    </location>
    <ligand>
        <name>ATP</name>
        <dbReference type="ChEBI" id="CHEBI:30616"/>
    </ligand>
</feature>
<dbReference type="Gene3D" id="3.30.930.10">
    <property type="entry name" value="Bira Bifunctional Protein, Domain 2"/>
    <property type="match status" value="1"/>
</dbReference>
<dbReference type="InterPro" id="IPR004524">
    <property type="entry name" value="Asp-tRNA-ligase_1"/>
</dbReference>
<dbReference type="InterPro" id="IPR029351">
    <property type="entry name" value="GAD_dom"/>
</dbReference>
<dbReference type="Pfam" id="PF02938">
    <property type="entry name" value="GAD"/>
    <property type="match status" value="1"/>
</dbReference>
<dbReference type="Gene3D" id="2.40.50.140">
    <property type="entry name" value="Nucleic acid-binding proteins"/>
    <property type="match status" value="1"/>
</dbReference>
<evidence type="ECO:0000256" key="7">
    <source>
        <dbReference type="HAMAP-Rule" id="MF_00044"/>
    </source>
</evidence>
<comment type="similarity">
    <text evidence="1 7">Belongs to the class-II aminoacyl-tRNA synthetase family. Type 1 subfamily.</text>
</comment>
<dbReference type="InterPro" id="IPR006195">
    <property type="entry name" value="aa-tRNA-synth_II"/>
</dbReference>
<dbReference type="GO" id="GO:0140096">
    <property type="term" value="F:catalytic activity, acting on a protein"/>
    <property type="evidence" value="ECO:0007669"/>
    <property type="project" value="UniProtKB-ARBA"/>
</dbReference>
<dbReference type="PANTHER" id="PTHR22594:SF5">
    <property type="entry name" value="ASPARTATE--TRNA LIGASE, MITOCHONDRIAL"/>
    <property type="match status" value="1"/>
</dbReference>
<comment type="catalytic activity">
    <reaction evidence="7">
        <text>tRNA(Asp) + L-aspartate + ATP = L-aspartyl-tRNA(Asp) + AMP + diphosphate</text>
        <dbReference type="Rhea" id="RHEA:19649"/>
        <dbReference type="Rhea" id="RHEA-COMP:9660"/>
        <dbReference type="Rhea" id="RHEA-COMP:9678"/>
        <dbReference type="ChEBI" id="CHEBI:29991"/>
        <dbReference type="ChEBI" id="CHEBI:30616"/>
        <dbReference type="ChEBI" id="CHEBI:33019"/>
        <dbReference type="ChEBI" id="CHEBI:78442"/>
        <dbReference type="ChEBI" id="CHEBI:78516"/>
        <dbReference type="ChEBI" id="CHEBI:456215"/>
        <dbReference type="EC" id="6.1.1.12"/>
    </reaction>
</comment>
<dbReference type="InterPro" id="IPR047090">
    <property type="entry name" value="AspRS_core"/>
</dbReference>
<proteinExistence type="inferred from homology"/>
<comment type="function">
    <text evidence="7">Catalyzes the attachment of L-aspartate to tRNA(Asp) in a two-step reaction: L-aspartate is first activated by ATP to form Asp-AMP and then transferred to the acceptor end of tRNA(Asp).</text>
</comment>
<dbReference type="CDD" id="cd00777">
    <property type="entry name" value="AspRS_core"/>
    <property type="match status" value="1"/>
</dbReference>
<dbReference type="InterPro" id="IPR004364">
    <property type="entry name" value="Aa-tRNA-synt_II"/>
</dbReference>
<keyword evidence="3 7" id="KW-0547">Nucleotide-binding</keyword>
<keyword evidence="5 7" id="KW-0648">Protein biosynthesis</keyword>
<accession>E7MMM3</accession>